<reference evidence="2" key="2">
    <citation type="submission" date="2015-01" db="EMBL/GenBank/DDBJ databases">
        <title>Evolutionary Origins and Diversification of the Mycorrhizal Mutualists.</title>
        <authorList>
            <consortium name="DOE Joint Genome Institute"/>
            <consortium name="Mycorrhizal Genomics Consortium"/>
            <person name="Kohler A."/>
            <person name="Kuo A."/>
            <person name="Nagy L.G."/>
            <person name="Floudas D."/>
            <person name="Copeland A."/>
            <person name="Barry K.W."/>
            <person name="Cichocki N."/>
            <person name="Veneault-Fourrey C."/>
            <person name="LaButti K."/>
            <person name="Lindquist E.A."/>
            <person name="Lipzen A."/>
            <person name="Lundell T."/>
            <person name="Morin E."/>
            <person name="Murat C."/>
            <person name="Riley R."/>
            <person name="Ohm R."/>
            <person name="Sun H."/>
            <person name="Tunlid A."/>
            <person name="Henrissat B."/>
            <person name="Grigoriev I.V."/>
            <person name="Hibbett D.S."/>
            <person name="Martin F."/>
        </authorList>
    </citation>
    <scope>NUCLEOTIDE SEQUENCE [LARGE SCALE GENOMIC DNA]</scope>
    <source>
        <strain evidence="2">h7</strain>
    </source>
</reference>
<dbReference type="AlphaFoldDB" id="A0A0C2YU30"/>
<feature type="non-terminal residue" evidence="1">
    <location>
        <position position="180"/>
    </location>
</feature>
<name>A0A0C2YU30_HEBCY</name>
<evidence type="ECO:0000313" key="1">
    <source>
        <dbReference type="EMBL" id="KIM44527.1"/>
    </source>
</evidence>
<dbReference type="EMBL" id="KN831773">
    <property type="protein sequence ID" value="KIM44527.1"/>
    <property type="molecule type" value="Genomic_DNA"/>
</dbReference>
<accession>A0A0C2YU30</accession>
<dbReference type="OrthoDB" id="3070764at2759"/>
<gene>
    <name evidence="1" type="ORF">M413DRAFT_51481</name>
</gene>
<evidence type="ECO:0000313" key="2">
    <source>
        <dbReference type="Proteomes" id="UP000053424"/>
    </source>
</evidence>
<proteinExistence type="predicted"/>
<dbReference type="Proteomes" id="UP000053424">
    <property type="component" value="Unassembled WGS sequence"/>
</dbReference>
<keyword evidence="2" id="KW-1185">Reference proteome</keyword>
<organism evidence="1 2">
    <name type="scientific">Hebeloma cylindrosporum</name>
    <dbReference type="NCBI Taxonomy" id="76867"/>
    <lineage>
        <taxon>Eukaryota</taxon>
        <taxon>Fungi</taxon>
        <taxon>Dikarya</taxon>
        <taxon>Basidiomycota</taxon>
        <taxon>Agaricomycotina</taxon>
        <taxon>Agaricomycetes</taxon>
        <taxon>Agaricomycetidae</taxon>
        <taxon>Agaricales</taxon>
        <taxon>Agaricineae</taxon>
        <taxon>Hymenogastraceae</taxon>
        <taxon>Hebeloma</taxon>
    </lineage>
</organism>
<dbReference type="HOGENOM" id="CLU_021108_5_1_1"/>
<feature type="non-terminal residue" evidence="1">
    <location>
        <position position="1"/>
    </location>
</feature>
<protein>
    <submittedName>
        <fullName evidence="1">Uncharacterized protein</fullName>
    </submittedName>
</protein>
<reference evidence="1 2" key="1">
    <citation type="submission" date="2014-04" db="EMBL/GenBank/DDBJ databases">
        <authorList>
            <consortium name="DOE Joint Genome Institute"/>
            <person name="Kuo A."/>
            <person name="Gay G."/>
            <person name="Dore J."/>
            <person name="Kohler A."/>
            <person name="Nagy L.G."/>
            <person name="Floudas D."/>
            <person name="Copeland A."/>
            <person name="Barry K.W."/>
            <person name="Cichocki N."/>
            <person name="Veneault-Fourrey C."/>
            <person name="LaButti K."/>
            <person name="Lindquist E.A."/>
            <person name="Lipzen A."/>
            <person name="Lundell T."/>
            <person name="Morin E."/>
            <person name="Murat C."/>
            <person name="Sun H."/>
            <person name="Tunlid A."/>
            <person name="Henrissat B."/>
            <person name="Grigoriev I.V."/>
            <person name="Hibbett D.S."/>
            <person name="Martin F."/>
            <person name="Nordberg H.P."/>
            <person name="Cantor M.N."/>
            <person name="Hua S.X."/>
        </authorList>
    </citation>
    <scope>NUCLEOTIDE SEQUENCE [LARGE SCALE GENOMIC DNA]</scope>
    <source>
        <strain evidence="2">h7</strain>
    </source>
</reference>
<dbReference type="STRING" id="686832.A0A0C2YU30"/>
<sequence>QTYARSFSPSGHGYPLFAPVTMTPMRDDFKKQRGISIGDVGILTRYTEFAFLFNIFLPADHPYNKGKTPDSFYPLDPLKESEICTSVDYFPRGSVVASKGVKVTRPILISHLTSNSSEPQGSFLILPEGATRQNISPTTTRVREYVARNAVKWASFFANDHSYSAANGATYVVTGVDKTS</sequence>